<feature type="signal peptide" evidence="1">
    <location>
        <begin position="1"/>
        <end position="18"/>
    </location>
</feature>
<dbReference type="VEuPathDB" id="FungiDB:BO97DRAFT_460042"/>
<gene>
    <name evidence="2" type="ORF">BO97DRAFT_460042</name>
</gene>
<evidence type="ECO:0008006" key="4">
    <source>
        <dbReference type="Google" id="ProtNLM"/>
    </source>
</evidence>
<sequence length="113" mass="11930">MKLTSFLLASLLPAAILATPTPEADPEPEADLESRQSTVGSVSCNLFAKVNSKNVPAGCAPVTGSFNKGSKVTFTCQVFTDETWLRTGPSGSSFVRRLDQGVVPCAGFFWKSG</sequence>
<feature type="chain" id="PRO_5017434840" description="Ig-like domain-containing protein" evidence="1">
    <location>
        <begin position="19"/>
        <end position="113"/>
    </location>
</feature>
<proteinExistence type="predicted"/>
<accession>A0A395HMP9</accession>
<dbReference type="Proteomes" id="UP000248961">
    <property type="component" value="Unassembled WGS sequence"/>
</dbReference>
<name>A0A395HMP9_ASPHC</name>
<dbReference type="GeneID" id="37203611"/>
<reference evidence="2 3" key="1">
    <citation type="submission" date="2018-02" db="EMBL/GenBank/DDBJ databases">
        <title>The genomes of Aspergillus section Nigri reveals drivers in fungal speciation.</title>
        <authorList>
            <consortium name="DOE Joint Genome Institute"/>
            <person name="Vesth T.C."/>
            <person name="Nybo J."/>
            <person name="Theobald S."/>
            <person name="Brandl J."/>
            <person name="Frisvad J.C."/>
            <person name="Nielsen K.F."/>
            <person name="Lyhne E.K."/>
            <person name="Kogle M.E."/>
            <person name="Kuo A."/>
            <person name="Riley R."/>
            <person name="Clum A."/>
            <person name="Nolan M."/>
            <person name="Lipzen A."/>
            <person name="Salamov A."/>
            <person name="Henrissat B."/>
            <person name="Wiebenga A."/>
            <person name="De vries R.P."/>
            <person name="Grigoriev I.V."/>
            <person name="Mortensen U.H."/>
            <person name="Andersen M.R."/>
            <person name="Baker S.E."/>
        </authorList>
    </citation>
    <scope>NUCLEOTIDE SEQUENCE [LARGE SCALE GENOMIC DNA]</scope>
    <source>
        <strain evidence="2 3">CBS 101889</strain>
    </source>
</reference>
<dbReference type="OrthoDB" id="4491902at2759"/>
<protein>
    <recommendedName>
        <fullName evidence="4">Ig-like domain-containing protein</fullName>
    </recommendedName>
</protein>
<organism evidence="2 3">
    <name type="scientific">Aspergillus homomorphus (strain CBS 101889)</name>
    <dbReference type="NCBI Taxonomy" id="1450537"/>
    <lineage>
        <taxon>Eukaryota</taxon>
        <taxon>Fungi</taxon>
        <taxon>Dikarya</taxon>
        <taxon>Ascomycota</taxon>
        <taxon>Pezizomycotina</taxon>
        <taxon>Eurotiomycetes</taxon>
        <taxon>Eurotiomycetidae</taxon>
        <taxon>Eurotiales</taxon>
        <taxon>Aspergillaceae</taxon>
        <taxon>Aspergillus</taxon>
        <taxon>Aspergillus subgen. Circumdati</taxon>
    </lineage>
</organism>
<dbReference type="AlphaFoldDB" id="A0A395HMP9"/>
<dbReference type="EMBL" id="KZ824310">
    <property type="protein sequence ID" value="RAL08769.1"/>
    <property type="molecule type" value="Genomic_DNA"/>
</dbReference>
<keyword evidence="3" id="KW-1185">Reference proteome</keyword>
<evidence type="ECO:0000313" key="2">
    <source>
        <dbReference type="EMBL" id="RAL08769.1"/>
    </source>
</evidence>
<evidence type="ECO:0000256" key="1">
    <source>
        <dbReference type="SAM" id="SignalP"/>
    </source>
</evidence>
<evidence type="ECO:0000313" key="3">
    <source>
        <dbReference type="Proteomes" id="UP000248961"/>
    </source>
</evidence>
<keyword evidence="1" id="KW-0732">Signal</keyword>
<dbReference type="RefSeq" id="XP_025547923.1">
    <property type="nucleotide sequence ID" value="XM_025699322.1"/>
</dbReference>